<name>A0A2J6QSW9_HYAVF</name>
<comment type="cofactor">
    <cofactor evidence="5">
        <name>Zn(2+)</name>
        <dbReference type="ChEBI" id="CHEBI:29105"/>
    </cofactor>
</comment>
<dbReference type="CDD" id="cd08278">
    <property type="entry name" value="benzyl_alcohol_DH"/>
    <property type="match status" value="1"/>
</dbReference>
<sequence length="376" mass="39603">MVTAKALVLPELNAPFQLVDVELDSLRPDEVLVELKATSICATDPAVQRGKIPLDFPVVLGHEGAGIVKEIGTAVSGLSVGDHVVLSYNSCGKCRHCQKRNNFRCVEIMKRNFGGKREDGTQTLNWNGKPVSSCFFGQSSFCNPAVVQANSCVKVDSSLDLAVVCSLGCGIQTGAGSVFNVVKPVEGDIRSLGIFGLGAVGCAAVMAAKIISQDKPKVLSQIIAVDTNEGRLKLATDLGATHTINPEKEDVKARLSEITRQEGLDAAVDCSGVLSVINTMIESIGAGGIAVTIGNPGNDSKASVPILPFIAGAKTYSACHQGNADSKSFIPHLASLYLQGRLPIDCLQKLYKAENINEAIADMKSGSVIKPVLLWT</sequence>
<dbReference type="InterPro" id="IPR036291">
    <property type="entry name" value="NAD(P)-bd_dom_sf"/>
</dbReference>
<dbReference type="SUPFAM" id="SSF51735">
    <property type="entry name" value="NAD(P)-binding Rossmann-fold domains"/>
    <property type="match status" value="1"/>
</dbReference>
<protein>
    <submittedName>
        <fullName evidence="7">Alcohol dehydrogenase</fullName>
    </submittedName>
</protein>
<reference evidence="7 8" key="1">
    <citation type="submission" date="2016-04" db="EMBL/GenBank/DDBJ databases">
        <title>A degradative enzymes factory behind the ericoid mycorrhizal symbiosis.</title>
        <authorList>
            <consortium name="DOE Joint Genome Institute"/>
            <person name="Martino E."/>
            <person name="Morin E."/>
            <person name="Grelet G."/>
            <person name="Kuo A."/>
            <person name="Kohler A."/>
            <person name="Daghino S."/>
            <person name="Barry K."/>
            <person name="Choi C."/>
            <person name="Cichocki N."/>
            <person name="Clum A."/>
            <person name="Copeland A."/>
            <person name="Hainaut M."/>
            <person name="Haridas S."/>
            <person name="Labutti K."/>
            <person name="Lindquist E."/>
            <person name="Lipzen A."/>
            <person name="Khouja H.-R."/>
            <person name="Murat C."/>
            <person name="Ohm R."/>
            <person name="Olson A."/>
            <person name="Spatafora J."/>
            <person name="Veneault-Fourrey C."/>
            <person name="Henrissat B."/>
            <person name="Grigoriev I."/>
            <person name="Martin F."/>
            <person name="Perotto S."/>
        </authorList>
    </citation>
    <scope>NUCLEOTIDE SEQUENCE [LARGE SCALE GENOMIC DNA]</scope>
    <source>
        <strain evidence="7 8">F</strain>
    </source>
</reference>
<organism evidence="7 8">
    <name type="scientific">Hyaloscypha variabilis (strain UAMH 11265 / GT02V1 / F)</name>
    <name type="common">Meliniomyces variabilis</name>
    <dbReference type="NCBI Taxonomy" id="1149755"/>
    <lineage>
        <taxon>Eukaryota</taxon>
        <taxon>Fungi</taxon>
        <taxon>Dikarya</taxon>
        <taxon>Ascomycota</taxon>
        <taxon>Pezizomycotina</taxon>
        <taxon>Leotiomycetes</taxon>
        <taxon>Helotiales</taxon>
        <taxon>Hyaloscyphaceae</taxon>
        <taxon>Hyaloscypha</taxon>
        <taxon>Hyaloscypha variabilis</taxon>
    </lineage>
</organism>
<dbReference type="AlphaFoldDB" id="A0A2J6QSW9"/>
<dbReference type="Proteomes" id="UP000235786">
    <property type="component" value="Unassembled WGS sequence"/>
</dbReference>
<keyword evidence="1 5" id="KW-0479">Metal-binding</keyword>
<keyword evidence="3" id="KW-0560">Oxidoreductase</keyword>
<dbReference type="GO" id="GO:0005829">
    <property type="term" value="C:cytosol"/>
    <property type="evidence" value="ECO:0007669"/>
    <property type="project" value="TreeGrafter"/>
</dbReference>
<dbReference type="InterPro" id="IPR002328">
    <property type="entry name" value="ADH_Zn_CS"/>
</dbReference>
<dbReference type="PANTHER" id="PTHR43880:SF12">
    <property type="entry name" value="ALCOHOL DEHYDROGENASE CLASS-3"/>
    <property type="match status" value="1"/>
</dbReference>
<dbReference type="SMART" id="SM00829">
    <property type="entry name" value="PKS_ER"/>
    <property type="match status" value="1"/>
</dbReference>
<dbReference type="PROSITE" id="PS00059">
    <property type="entry name" value="ADH_ZINC"/>
    <property type="match status" value="1"/>
</dbReference>
<dbReference type="InterPro" id="IPR011032">
    <property type="entry name" value="GroES-like_sf"/>
</dbReference>
<dbReference type="STRING" id="1149755.A0A2J6QSW9"/>
<evidence type="ECO:0000256" key="5">
    <source>
        <dbReference type="RuleBase" id="RU361277"/>
    </source>
</evidence>
<dbReference type="EMBL" id="KZ613975">
    <property type="protein sequence ID" value="PMD29361.1"/>
    <property type="molecule type" value="Genomic_DNA"/>
</dbReference>
<evidence type="ECO:0000259" key="6">
    <source>
        <dbReference type="SMART" id="SM00829"/>
    </source>
</evidence>
<dbReference type="Gene3D" id="3.90.180.10">
    <property type="entry name" value="Medium-chain alcohol dehydrogenases, catalytic domain"/>
    <property type="match status" value="1"/>
</dbReference>
<dbReference type="SUPFAM" id="SSF50129">
    <property type="entry name" value="GroES-like"/>
    <property type="match status" value="1"/>
</dbReference>
<dbReference type="GO" id="GO:0051903">
    <property type="term" value="F:S-(hydroxymethyl)glutathione dehydrogenase [NAD(P)+] activity"/>
    <property type="evidence" value="ECO:0007669"/>
    <property type="project" value="TreeGrafter"/>
</dbReference>
<evidence type="ECO:0000313" key="7">
    <source>
        <dbReference type="EMBL" id="PMD29361.1"/>
    </source>
</evidence>
<dbReference type="GO" id="GO:0046294">
    <property type="term" value="P:formaldehyde catabolic process"/>
    <property type="evidence" value="ECO:0007669"/>
    <property type="project" value="TreeGrafter"/>
</dbReference>
<dbReference type="Pfam" id="PF08240">
    <property type="entry name" value="ADH_N"/>
    <property type="match status" value="1"/>
</dbReference>
<dbReference type="GO" id="GO:0008270">
    <property type="term" value="F:zinc ion binding"/>
    <property type="evidence" value="ECO:0007669"/>
    <property type="project" value="InterPro"/>
</dbReference>
<evidence type="ECO:0000256" key="1">
    <source>
        <dbReference type="ARBA" id="ARBA00022723"/>
    </source>
</evidence>
<comment type="similarity">
    <text evidence="5">Belongs to the zinc-containing alcohol dehydrogenase family.</text>
</comment>
<dbReference type="Gene3D" id="3.40.50.720">
    <property type="entry name" value="NAD(P)-binding Rossmann-like Domain"/>
    <property type="match status" value="1"/>
</dbReference>
<evidence type="ECO:0000313" key="8">
    <source>
        <dbReference type="Proteomes" id="UP000235786"/>
    </source>
</evidence>
<keyword evidence="8" id="KW-1185">Reference proteome</keyword>
<dbReference type="Pfam" id="PF00107">
    <property type="entry name" value="ADH_zinc_N"/>
    <property type="match status" value="1"/>
</dbReference>
<feature type="domain" description="Enoyl reductase (ER)" evidence="6">
    <location>
        <begin position="11"/>
        <end position="373"/>
    </location>
</feature>
<keyword evidence="4" id="KW-0520">NAD</keyword>
<gene>
    <name evidence="7" type="ORF">L207DRAFT_538964</name>
</gene>
<dbReference type="InterPro" id="IPR013149">
    <property type="entry name" value="ADH-like_C"/>
</dbReference>
<dbReference type="OrthoDB" id="1560166at2759"/>
<dbReference type="PANTHER" id="PTHR43880">
    <property type="entry name" value="ALCOHOL DEHYDROGENASE"/>
    <property type="match status" value="1"/>
</dbReference>
<evidence type="ECO:0000256" key="3">
    <source>
        <dbReference type="ARBA" id="ARBA00023002"/>
    </source>
</evidence>
<accession>A0A2J6QSW9</accession>
<keyword evidence="2 5" id="KW-0862">Zinc</keyword>
<evidence type="ECO:0000256" key="4">
    <source>
        <dbReference type="ARBA" id="ARBA00023027"/>
    </source>
</evidence>
<dbReference type="InterPro" id="IPR013154">
    <property type="entry name" value="ADH-like_N"/>
</dbReference>
<proteinExistence type="inferred from homology"/>
<evidence type="ECO:0000256" key="2">
    <source>
        <dbReference type="ARBA" id="ARBA00022833"/>
    </source>
</evidence>
<dbReference type="InterPro" id="IPR020843">
    <property type="entry name" value="ER"/>
</dbReference>